<dbReference type="Gene3D" id="1.10.1400.10">
    <property type="match status" value="1"/>
</dbReference>
<dbReference type="PANTHER" id="PTHR34218">
    <property type="entry name" value="PEPTIDASE S45 PENICILLIN AMIDASE"/>
    <property type="match status" value="1"/>
</dbReference>
<protein>
    <submittedName>
        <fullName evidence="8">Penicillin acylase family protein</fullName>
    </submittedName>
</protein>
<evidence type="ECO:0000256" key="6">
    <source>
        <dbReference type="SAM" id="Coils"/>
    </source>
</evidence>
<feature type="active site" description="Nucleophile" evidence="4">
    <location>
        <position position="317"/>
    </location>
</feature>
<dbReference type="SUPFAM" id="SSF56235">
    <property type="entry name" value="N-terminal nucleophile aminohydrolases (Ntn hydrolases)"/>
    <property type="match status" value="1"/>
</dbReference>
<dbReference type="InterPro" id="IPR043146">
    <property type="entry name" value="Penicillin_amidase_N_B-knob"/>
</dbReference>
<dbReference type="Pfam" id="PF01804">
    <property type="entry name" value="Penicil_amidase"/>
    <property type="match status" value="1"/>
</dbReference>
<dbReference type="GO" id="GO:0016811">
    <property type="term" value="F:hydrolase activity, acting on carbon-nitrogen (but not peptide) bonds, in linear amides"/>
    <property type="evidence" value="ECO:0007669"/>
    <property type="project" value="InterPro"/>
</dbReference>
<evidence type="ECO:0000256" key="4">
    <source>
        <dbReference type="PIRSR" id="PIRSR001227-1"/>
    </source>
</evidence>
<reference evidence="8 9" key="1">
    <citation type="submission" date="2018-10" db="EMBL/GenBank/DDBJ databases">
        <title>Bacillus Keqinensis sp. nov., a moderately halophilic bacterium isolated from a saline-alkaline lake.</title>
        <authorList>
            <person name="Wang H."/>
        </authorList>
    </citation>
    <scope>NUCLEOTIDE SEQUENCE [LARGE SCALE GENOMIC DNA]</scope>
    <source>
        <strain evidence="8 9">KQ-3</strain>
    </source>
</reference>
<comment type="similarity">
    <text evidence="1">Belongs to the peptidase S45 family.</text>
</comment>
<keyword evidence="7" id="KW-1133">Transmembrane helix</keyword>
<dbReference type="InterPro" id="IPR014395">
    <property type="entry name" value="Pen/GL7ACA/AHL_acylase"/>
</dbReference>
<dbReference type="InterPro" id="IPR023343">
    <property type="entry name" value="Penicillin_amidase_dom1"/>
</dbReference>
<dbReference type="Gene3D" id="2.30.120.10">
    <property type="match status" value="1"/>
</dbReference>
<dbReference type="InterPro" id="IPR002692">
    <property type="entry name" value="S45"/>
</dbReference>
<feature type="coiled-coil region" evidence="6">
    <location>
        <begin position="631"/>
        <end position="658"/>
    </location>
</feature>
<dbReference type="GO" id="GO:0017000">
    <property type="term" value="P:antibiotic biosynthetic process"/>
    <property type="evidence" value="ECO:0007669"/>
    <property type="project" value="InterPro"/>
</dbReference>
<keyword evidence="5" id="KW-0106">Calcium</keyword>
<evidence type="ECO:0000313" key="8">
    <source>
        <dbReference type="EMBL" id="RNA68534.1"/>
    </source>
</evidence>
<dbReference type="EMBL" id="RHIB01000001">
    <property type="protein sequence ID" value="RNA68534.1"/>
    <property type="molecule type" value="Genomic_DNA"/>
</dbReference>
<evidence type="ECO:0000313" key="9">
    <source>
        <dbReference type="Proteomes" id="UP000278746"/>
    </source>
</evidence>
<keyword evidence="7" id="KW-0812">Transmembrane</keyword>
<evidence type="ECO:0000256" key="5">
    <source>
        <dbReference type="PIRSR" id="PIRSR001227-2"/>
    </source>
</evidence>
<sequence>MFSFFQLFAMINDKVPSVNSVAHFFQKRKKPLTKRILYSTKRFVYRGIKMSQQVVIEREKKPFIKRRWVKLLMVLAGVLVFLSLIGAGTGYWYITKSLPVLEGEKQMEGLTNEVTVVRDARGVAKITADNLEDLFYIQGYVTAQDRLFQMDMTRRLAGGRLSEVVGSAALDSDRFYRTYGMHRYTNDMIELFDEETKQVVDAFSAGVTAYIIEAFKEGNEPLEFKILGYEPEPWTAEDSAIVVKYMGYTLTGNHRNELENYQLVQALGEDAQYLFPEYHIADHFPTIYEQIDIEDLPFDSESLQSLISFAPSEFNGSNNWAIGGEFTESGFPIVANDPHLGLAIPSVWYQTHLELEGDFHSVGVTVPGVPGVVLGHNENLAWGVTSMSVDQEDLFLEQAHPEEPHLYLYDGEWEEAEVIEEVIEIDGEDPYTETVEVTRNGPVMTSLFSEENAEVSFHADSDAPYQAISLRWTGREAGEELNGVLKLSRSTDVYEFMEGLDGFVTPALSWVFADRKGNIAYRGQARLPDRQNSVGLLPVPGWDPDYQWNGFIETEELPQIINPENGYVMTANNKPVDDEYQYEIGRSFYPYRAERIEGMIADRIKSGEAFTADQSKEMQVDFLNTQARALVPLLMDEVEKSEGELSELEKEALALLGDWDFVESTDSAGTLLWHQWYNLFSERMFEDIVSFPYSSALVIHNTIVEASEDPEGRMFGFLDEQWQRDFTEFSRETFVEAAGMAEALQGSDPDSWAWGEWHQMTIRHPLSSVQPLNYLFDLGSWEVGGSGATPGAHSYDEETGRVNHGGGWRFVADLAFDEPAQDIVMPGQSGQVMSPHYDDQIEAWVDGELLPMRYDMGPEDGVNVKTFVPVREE</sequence>
<dbReference type="AlphaFoldDB" id="A0A3M7TUY1"/>
<keyword evidence="3" id="KW-0865">Zymogen</keyword>
<dbReference type="GO" id="GO:0046872">
    <property type="term" value="F:metal ion binding"/>
    <property type="evidence" value="ECO:0007669"/>
    <property type="project" value="UniProtKB-KW"/>
</dbReference>
<name>A0A3M7TUY1_9BACI</name>
<evidence type="ECO:0000256" key="3">
    <source>
        <dbReference type="ARBA" id="ARBA00023145"/>
    </source>
</evidence>
<dbReference type="Gene3D" id="1.10.439.10">
    <property type="entry name" value="Penicillin Amidohydrolase, domain 1"/>
    <property type="match status" value="1"/>
</dbReference>
<dbReference type="Proteomes" id="UP000278746">
    <property type="component" value="Unassembled WGS sequence"/>
</dbReference>
<keyword evidence="9" id="KW-1185">Reference proteome</keyword>
<comment type="cofactor">
    <cofactor evidence="5">
        <name>Ca(2+)</name>
        <dbReference type="ChEBI" id="CHEBI:29108"/>
    </cofactor>
    <text evidence="5">Binds 1 Ca(2+) ion per dimer.</text>
</comment>
<keyword evidence="5" id="KW-0479">Metal-binding</keyword>
<proteinExistence type="inferred from homology"/>
<accession>A0A3M7TUY1</accession>
<dbReference type="InterPro" id="IPR029055">
    <property type="entry name" value="Ntn_hydrolases_N"/>
</dbReference>
<evidence type="ECO:0000256" key="2">
    <source>
        <dbReference type="ARBA" id="ARBA00022801"/>
    </source>
</evidence>
<evidence type="ECO:0000256" key="1">
    <source>
        <dbReference type="ARBA" id="ARBA00006586"/>
    </source>
</evidence>
<feature type="binding site" evidence="5">
    <location>
        <position position="390"/>
    </location>
    <ligand>
        <name>Ca(2+)</name>
        <dbReference type="ChEBI" id="CHEBI:29108"/>
    </ligand>
</feature>
<evidence type="ECO:0000256" key="7">
    <source>
        <dbReference type="SAM" id="Phobius"/>
    </source>
</evidence>
<dbReference type="PIRSF" id="PIRSF001227">
    <property type="entry name" value="Pen_acylase"/>
    <property type="match status" value="1"/>
</dbReference>
<feature type="binding site" evidence="5">
    <location>
        <position position="393"/>
    </location>
    <ligand>
        <name>Ca(2+)</name>
        <dbReference type="ChEBI" id="CHEBI:29108"/>
    </ligand>
</feature>
<organism evidence="8 9">
    <name type="scientific">Alteribacter keqinensis</name>
    <dbReference type="NCBI Taxonomy" id="2483800"/>
    <lineage>
        <taxon>Bacteria</taxon>
        <taxon>Bacillati</taxon>
        <taxon>Bacillota</taxon>
        <taxon>Bacilli</taxon>
        <taxon>Bacillales</taxon>
        <taxon>Bacillaceae</taxon>
        <taxon>Alteribacter</taxon>
    </lineage>
</organism>
<keyword evidence="6" id="KW-0175">Coiled coil</keyword>
<dbReference type="PANTHER" id="PTHR34218:SF4">
    <property type="entry name" value="ACYL-HOMOSERINE LACTONE ACYLASE QUIP"/>
    <property type="match status" value="1"/>
</dbReference>
<comment type="caution">
    <text evidence="8">The sequence shown here is derived from an EMBL/GenBank/DDBJ whole genome shotgun (WGS) entry which is preliminary data.</text>
</comment>
<dbReference type="OrthoDB" id="9759796at2"/>
<dbReference type="InterPro" id="IPR043147">
    <property type="entry name" value="Penicillin_amidase_A-knob"/>
</dbReference>
<dbReference type="Gene3D" id="3.60.20.10">
    <property type="entry name" value="Glutamine Phosphoribosylpyrophosphate, subunit 1, domain 1"/>
    <property type="match status" value="1"/>
</dbReference>
<dbReference type="CDD" id="cd03747">
    <property type="entry name" value="Ntn_PGA_like"/>
    <property type="match status" value="1"/>
</dbReference>
<keyword evidence="2" id="KW-0378">Hydrolase</keyword>
<feature type="transmembrane region" description="Helical" evidence="7">
    <location>
        <begin position="68"/>
        <end position="94"/>
    </location>
</feature>
<keyword evidence="7" id="KW-0472">Membrane</keyword>
<feature type="binding site" evidence="5">
    <location>
        <position position="257"/>
    </location>
    <ligand>
        <name>Ca(2+)</name>
        <dbReference type="ChEBI" id="CHEBI:29108"/>
    </ligand>
</feature>
<gene>
    <name evidence="8" type="ORF">EBO34_00745</name>
</gene>